<keyword evidence="2" id="KW-1185">Reference proteome</keyword>
<accession>A0A1Y5RVE7</accession>
<dbReference type="Proteomes" id="UP000193307">
    <property type="component" value="Unassembled WGS sequence"/>
</dbReference>
<sequence>MLGWLIDRDINPHIPVLDKAGQTAHGGVAQMLRTERL</sequence>
<dbReference type="AlphaFoldDB" id="A0A1Y5RVE7"/>
<reference evidence="1 2" key="1">
    <citation type="submission" date="2017-03" db="EMBL/GenBank/DDBJ databases">
        <authorList>
            <person name="Afonso C.L."/>
            <person name="Miller P.J."/>
            <person name="Scott M.A."/>
            <person name="Spackman E."/>
            <person name="Goraichik I."/>
            <person name="Dimitrov K.M."/>
            <person name="Suarez D.L."/>
            <person name="Swayne D.E."/>
        </authorList>
    </citation>
    <scope>NUCLEOTIDE SEQUENCE [LARGE SCALE GENOMIC DNA]</scope>
    <source>
        <strain evidence="1 2">CECT 7971</strain>
    </source>
</reference>
<protein>
    <submittedName>
        <fullName evidence="1">Uncharacterized protein</fullName>
    </submittedName>
</protein>
<name>A0A1Y5RVE7_9RHOB</name>
<evidence type="ECO:0000313" key="2">
    <source>
        <dbReference type="Proteomes" id="UP000193307"/>
    </source>
</evidence>
<organism evidence="1 2">
    <name type="scientific">Pacificibacter marinus</name>
    <dbReference type="NCBI Taxonomy" id="658057"/>
    <lineage>
        <taxon>Bacteria</taxon>
        <taxon>Pseudomonadati</taxon>
        <taxon>Pseudomonadota</taxon>
        <taxon>Alphaproteobacteria</taxon>
        <taxon>Rhodobacterales</taxon>
        <taxon>Roseobacteraceae</taxon>
        <taxon>Pacificibacter</taxon>
    </lineage>
</organism>
<dbReference type="EMBL" id="FWFW01000002">
    <property type="protein sequence ID" value="SLN25378.1"/>
    <property type="molecule type" value="Genomic_DNA"/>
</dbReference>
<proteinExistence type="predicted"/>
<gene>
    <name evidence="1" type="ORF">PAM7971_00891</name>
</gene>
<evidence type="ECO:0000313" key="1">
    <source>
        <dbReference type="EMBL" id="SLN25378.1"/>
    </source>
</evidence>